<proteinExistence type="inferred from homology"/>
<evidence type="ECO:0000256" key="3">
    <source>
        <dbReference type="ARBA" id="ARBA00022763"/>
    </source>
</evidence>
<feature type="compositionally biased region" description="Basic and acidic residues" evidence="8">
    <location>
        <begin position="100"/>
        <end position="111"/>
    </location>
</feature>
<feature type="region of interest" description="Disordered" evidence="8">
    <location>
        <begin position="258"/>
        <end position="323"/>
    </location>
</feature>
<evidence type="ECO:0000256" key="6">
    <source>
        <dbReference type="ARBA" id="ARBA00023242"/>
    </source>
</evidence>
<dbReference type="AlphaFoldDB" id="A0A653BXL5"/>
<feature type="compositionally biased region" description="Basic and acidic residues" evidence="8">
    <location>
        <begin position="421"/>
        <end position="430"/>
    </location>
</feature>
<dbReference type="PANTHER" id="PTHR21541:SF3">
    <property type="entry name" value="STRUCTURE-SPECIFIC ENDONUCLEASE SUBUNIT SLX4"/>
    <property type="match status" value="1"/>
</dbReference>
<evidence type="ECO:0000256" key="4">
    <source>
        <dbReference type="ARBA" id="ARBA00023172"/>
    </source>
</evidence>
<keyword evidence="4" id="KW-0233">DNA recombination</keyword>
<dbReference type="Proteomes" id="UP000410492">
    <property type="component" value="Unassembled WGS sequence"/>
</dbReference>
<comment type="subcellular location">
    <subcellularLocation>
        <location evidence="1">Nucleus</location>
    </subcellularLocation>
</comment>
<evidence type="ECO:0000256" key="7">
    <source>
        <dbReference type="ARBA" id="ARBA00029496"/>
    </source>
</evidence>
<feature type="compositionally biased region" description="Polar residues" evidence="8">
    <location>
        <begin position="295"/>
        <end position="310"/>
    </location>
</feature>
<dbReference type="GO" id="GO:0006281">
    <property type="term" value="P:DNA repair"/>
    <property type="evidence" value="ECO:0007669"/>
    <property type="project" value="UniProtKB-KW"/>
</dbReference>
<evidence type="ECO:0000256" key="2">
    <source>
        <dbReference type="ARBA" id="ARBA00006661"/>
    </source>
</evidence>
<dbReference type="PANTHER" id="PTHR21541">
    <property type="entry name" value="BTB POZ DOMAIN CONTAINING 12"/>
    <property type="match status" value="1"/>
</dbReference>
<dbReference type="GO" id="GO:0033557">
    <property type="term" value="C:Slx1-Slx4 complex"/>
    <property type="evidence" value="ECO:0007669"/>
    <property type="project" value="InterPro"/>
</dbReference>
<dbReference type="CDD" id="cd22999">
    <property type="entry name" value="SAP_SLX4"/>
    <property type="match status" value="1"/>
</dbReference>
<dbReference type="InterPro" id="IPR018574">
    <property type="entry name" value="Structure-sp_endonuc_su_Slx4"/>
</dbReference>
<reference evidence="9 10" key="1">
    <citation type="submission" date="2019-01" db="EMBL/GenBank/DDBJ databases">
        <authorList>
            <person name="Sayadi A."/>
        </authorList>
    </citation>
    <scope>NUCLEOTIDE SEQUENCE [LARGE SCALE GENOMIC DNA]</scope>
</reference>
<sequence>MNKFKEKDSFDSPYKHCLSEIKCVDTNNEDDNFTTPKVTKRITKTIKKQVKKKPKCVKSQRIDTMFRKAQNSINDLDVNPDHMQMAIALSKSTLDQENPDESKRVNAEDSQHTFGQSYDQKLGNMLERYGFKSTRSSFKSGTVLNQEKGFQNKKYPRFAYSLFSTTKEDRDNLIEKKISAILSQCQTNLENGTVESNIFSNLLKNHHVKQSKLVKVHSFDINEEVSKYYTINLNLPRTNSSCGCLLKDWKVIPGRELSPIRGEQNPENLLNDGSRKSAFGLENTNSSESLERRLTYSSSNEQFQSEQASLCETDKENNSSDRTNKCSIEKTKENNCFLDVRVKNNTEIDVGIESNQIEMFNSESHNSFSSSTLDNIAGMKKLNSTSHGQQLDISIDNTNSTTEPNKYNISFNSEQKLSKSINKEENKQSSEPRAYCCSPDLFSSDDDNDFRNTKFQASPETNSNQKGIEYFESFSADSCTLSQEMYKSSNQYNSVSHEMVEIAPKNDDQKQNDTVIEVVDSDEDSVTVANEESKERERTKDYHTEHTWDTTSCKDNSKGYIKDLSNKNIMNHGCNRSKSYTTDNESYGEIKFAVTDLESKFNETKNREKIENPTIQNQELVIKDQYLEPKRRNSRSPLNCVSNNLTTNIDFDIPRCSSTSKVCSPSFNSNSKLNVTDYIENMLGEDYITDKDLDNEQMNKEISLSQSSSDSIIISDEELNCTKIQHSTTEACCDFEELDDNDQGIKEEAEDKEGINAENDNKSRYETQKKSETFTDSFDRLLQNSKILDDLDNIACGPITNIQSSTESKVVQNKNGTKQDTASVTPKNKLIIKTRDVTPMPDYDQMSSTEIVEELKKFRVKPLKRQRGITMLKYIYECTHPMIPTNDKYTDEEEENRIFKKRRKNDSEASYSNDSKTEIKCMDIVCKNEITECENPEDLIFERKFRAKVAYCRIPLQIVWYNFVQSNPELRKNILLYEPLHLNSVYAMLKEQSNCKFHIEDFITFLDKKSITFRTS</sequence>
<evidence type="ECO:0000313" key="9">
    <source>
        <dbReference type="EMBL" id="VEN40378.1"/>
    </source>
</evidence>
<protein>
    <recommendedName>
        <fullName evidence="7">Structure-specific endonuclease subunit SLX4</fullName>
    </recommendedName>
</protein>
<keyword evidence="5" id="KW-0234">DNA repair</keyword>
<evidence type="ECO:0000256" key="5">
    <source>
        <dbReference type="ARBA" id="ARBA00023204"/>
    </source>
</evidence>
<evidence type="ECO:0000313" key="10">
    <source>
        <dbReference type="Proteomes" id="UP000410492"/>
    </source>
</evidence>
<dbReference type="EMBL" id="CAACVG010006529">
    <property type="protein sequence ID" value="VEN40378.1"/>
    <property type="molecule type" value="Genomic_DNA"/>
</dbReference>
<feature type="region of interest" description="Disordered" evidence="8">
    <location>
        <begin position="522"/>
        <end position="542"/>
    </location>
</feature>
<dbReference type="GO" id="GO:0006260">
    <property type="term" value="P:DNA replication"/>
    <property type="evidence" value="ECO:0007669"/>
    <property type="project" value="InterPro"/>
</dbReference>
<dbReference type="Pfam" id="PF09494">
    <property type="entry name" value="Slx4"/>
    <property type="match status" value="1"/>
</dbReference>
<organism evidence="9 10">
    <name type="scientific">Callosobruchus maculatus</name>
    <name type="common">Southern cowpea weevil</name>
    <name type="synonym">Pulse bruchid</name>
    <dbReference type="NCBI Taxonomy" id="64391"/>
    <lineage>
        <taxon>Eukaryota</taxon>
        <taxon>Metazoa</taxon>
        <taxon>Ecdysozoa</taxon>
        <taxon>Arthropoda</taxon>
        <taxon>Hexapoda</taxon>
        <taxon>Insecta</taxon>
        <taxon>Pterygota</taxon>
        <taxon>Neoptera</taxon>
        <taxon>Endopterygota</taxon>
        <taxon>Coleoptera</taxon>
        <taxon>Polyphaga</taxon>
        <taxon>Cucujiformia</taxon>
        <taxon>Chrysomeloidea</taxon>
        <taxon>Chrysomelidae</taxon>
        <taxon>Bruchinae</taxon>
        <taxon>Bruchini</taxon>
        <taxon>Callosobruchus</taxon>
    </lineage>
</organism>
<feature type="compositionally biased region" description="Basic and acidic residues" evidence="8">
    <location>
        <begin position="312"/>
        <end position="323"/>
    </location>
</feature>
<evidence type="ECO:0000256" key="8">
    <source>
        <dbReference type="SAM" id="MobiDB-lite"/>
    </source>
</evidence>
<dbReference type="GO" id="GO:0000712">
    <property type="term" value="P:resolution of meiotic recombination intermediates"/>
    <property type="evidence" value="ECO:0007669"/>
    <property type="project" value="TreeGrafter"/>
</dbReference>
<dbReference type="OrthoDB" id="5576441at2759"/>
<accession>A0A653BXL5</accession>
<feature type="compositionally biased region" description="Basic and acidic residues" evidence="8">
    <location>
        <begin position="531"/>
        <end position="542"/>
    </location>
</feature>
<gene>
    <name evidence="9" type="ORF">CALMAC_LOCUS4560</name>
</gene>
<feature type="compositionally biased region" description="Polar residues" evidence="8">
    <location>
        <begin position="386"/>
        <end position="420"/>
    </location>
</feature>
<comment type="similarity">
    <text evidence="2">Belongs to the SLX4 family.</text>
</comment>
<name>A0A653BXL5_CALMS</name>
<feature type="region of interest" description="Disordered" evidence="8">
    <location>
        <begin position="92"/>
        <end position="113"/>
    </location>
</feature>
<keyword evidence="6" id="KW-0539">Nucleus</keyword>
<feature type="region of interest" description="Disordered" evidence="8">
    <location>
        <begin position="386"/>
        <end position="433"/>
    </location>
</feature>
<keyword evidence="3" id="KW-0227">DNA damage</keyword>
<keyword evidence="10" id="KW-1185">Reference proteome</keyword>
<evidence type="ECO:0000256" key="1">
    <source>
        <dbReference type="ARBA" id="ARBA00004123"/>
    </source>
</evidence>